<evidence type="ECO:0000313" key="3">
    <source>
        <dbReference type="EMBL" id="MBB1260149.1"/>
    </source>
</evidence>
<keyword evidence="1" id="KW-0812">Transmembrane</keyword>
<sequence>MVFVPAAFGLLVLGVASCYAAGARIGSSRPDFEETLIGRTGRALMISSLVVGAASAYVIWIT</sequence>
<reference evidence="4 5" key="1">
    <citation type="submission" date="2019-10" db="EMBL/GenBank/DDBJ databases">
        <title>Streptomyces sp. nov., a novel actinobacterium isolated from alkaline environment.</title>
        <authorList>
            <person name="Golinska P."/>
        </authorList>
    </citation>
    <scope>NUCLEOTIDE SEQUENCE [LARGE SCALE GENOMIC DNA]</scope>
    <source>
        <strain evidence="4 5">OF1</strain>
    </source>
</reference>
<dbReference type="Proteomes" id="UP000320857">
    <property type="component" value="Unassembled WGS sequence"/>
</dbReference>
<reference evidence="6 7" key="2">
    <citation type="submission" date="2020-05" db="EMBL/GenBank/DDBJ databases">
        <title>Classification of alakaliphilic streptomycetes isolated from an alkaline soil next to Lonar Crater, India and a proposal for the recognition of Streptomyces alkaliterrae sp. nov.</title>
        <authorList>
            <person name="Golinska P."/>
        </authorList>
    </citation>
    <scope>NUCLEOTIDE SEQUENCE [LARGE SCALE GENOMIC DNA]</scope>
    <source>
        <strain evidence="7">OF3</strain>
        <strain evidence="6">OF8</strain>
    </source>
</reference>
<protein>
    <submittedName>
        <fullName evidence="4">Uncharacterized protein</fullName>
    </submittedName>
</protein>
<keyword evidence="1" id="KW-1133">Transmembrane helix</keyword>
<dbReference type="AlphaFoldDB" id="A0A5P0YU96"/>
<evidence type="ECO:0000256" key="1">
    <source>
        <dbReference type="SAM" id="Phobius"/>
    </source>
</evidence>
<evidence type="ECO:0000313" key="4">
    <source>
        <dbReference type="EMBL" id="MQS03022.1"/>
    </source>
</evidence>
<dbReference type="Proteomes" id="UP000517765">
    <property type="component" value="Unassembled WGS sequence"/>
</dbReference>
<accession>A0A5P0YU96</accession>
<dbReference type="RefSeq" id="WP_143648602.1">
    <property type="nucleotide sequence ID" value="NZ_JABJWZ010000075.1"/>
</dbReference>
<evidence type="ECO:0000313" key="5">
    <source>
        <dbReference type="Proteomes" id="UP000320857"/>
    </source>
</evidence>
<proteinExistence type="predicted"/>
<reference evidence="2" key="3">
    <citation type="journal article" name="Syst. Appl. Microbiol.">
        <title>Streptomyces alkaliterrae sp. nov., isolated from an alkaline soil, and emended descriptions of Streptomyces alkaliphilus, Streptomyces calidiresistens and Streptomyces durbertensis.</title>
        <authorList>
            <person name="Swiecimska M."/>
            <person name="Golinska P."/>
            <person name="Nouioui I."/>
            <person name="Wypij M."/>
            <person name="Rai M."/>
            <person name="Sangal V."/>
            <person name="Goodfellow M."/>
        </authorList>
    </citation>
    <scope>NUCLEOTIDE SEQUENCE</scope>
    <source>
        <strain evidence="2">OF3</strain>
        <strain evidence="3">OF8</strain>
    </source>
</reference>
<dbReference type="Proteomes" id="UP000525686">
    <property type="component" value="Unassembled WGS sequence"/>
</dbReference>
<dbReference type="EMBL" id="JABJXA010000082">
    <property type="protein sequence ID" value="MBB1260149.1"/>
    <property type="molecule type" value="Genomic_DNA"/>
</dbReference>
<keyword evidence="1" id="KW-0472">Membrane</keyword>
<feature type="transmembrane region" description="Helical" evidence="1">
    <location>
        <begin position="44"/>
        <end position="61"/>
    </location>
</feature>
<gene>
    <name evidence="4" type="ORF">FNX44_014305</name>
    <name evidence="2" type="ORF">H3146_10965</name>
    <name evidence="3" type="ORF">H3147_15090</name>
</gene>
<keyword evidence="5" id="KW-1185">Reference proteome</keyword>
<organism evidence="4 5">
    <name type="scientific">Streptomyces alkaliterrae</name>
    <dbReference type="NCBI Taxonomy" id="2213162"/>
    <lineage>
        <taxon>Bacteria</taxon>
        <taxon>Bacillati</taxon>
        <taxon>Actinomycetota</taxon>
        <taxon>Actinomycetes</taxon>
        <taxon>Kitasatosporales</taxon>
        <taxon>Streptomycetaceae</taxon>
        <taxon>Streptomyces</taxon>
    </lineage>
</organism>
<dbReference type="EMBL" id="VJYK02000132">
    <property type="protein sequence ID" value="MQS03022.1"/>
    <property type="molecule type" value="Genomic_DNA"/>
</dbReference>
<dbReference type="EMBL" id="JABJWZ010000075">
    <property type="protein sequence ID" value="MBB1253880.1"/>
    <property type="molecule type" value="Genomic_DNA"/>
</dbReference>
<evidence type="ECO:0000313" key="2">
    <source>
        <dbReference type="EMBL" id="MBB1253880.1"/>
    </source>
</evidence>
<name>A0A5P0YU96_9ACTN</name>
<evidence type="ECO:0000313" key="6">
    <source>
        <dbReference type="Proteomes" id="UP000517765"/>
    </source>
</evidence>
<evidence type="ECO:0000313" key="7">
    <source>
        <dbReference type="Proteomes" id="UP000525686"/>
    </source>
</evidence>
<comment type="caution">
    <text evidence="4">The sequence shown here is derived from an EMBL/GenBank/DDBJ whole genome shotgun (WGS) entry which is preliminary data.</text>
</comment>